<gene>
    <name evidence="2" type="ORF">E5347_01065</name>
</gene>
<dbReference type="OrthoDB" id="1936485at2"/>
<feature type="transmembrane region" description="Helical" evidence="1">
    <location>
        <begin position="184"/>
        <end position="205"/>
    </location>
</feature>
<evidence type="ECO:0000256" key="1">
    <source>
        <dbReference type="SAM" id="Phobius"/>
    </source>
</evidence>
<dbReference type="EMBL" id="SRYR01000001">
    <property type="protein sequence ID" value="TGY43429.1"/>
    <property type="molecule type" value="Genomic_DNA"/>
</dbReference>
<evidence type="ECO:0000313" key="2">
    <source>
        <dbReference type="EMBL" id="TGY43429.1"/>
    </source>
</evidence>
<feature type="transmembrane region" description="Helical" evidence="1">
    <location>
        <begin position="12"/>
        <end position="35"/>
    </location>
</feature>
<comment type="caution">
    <text evidence="2">The sequence shown here is derived from an EMBL/GenBank/DDBJ whole genome shotgun (WGS) entry which is preliminary data.</text>
</comment>
<proteinExistence type="predicted"/>
<feature type="transmembrane region" description="Helical" evidence="1">
    <location>
        <begin position="256"/>
        <end position="274"/>
    </location>
</feature>
<keyword evidence="3" id="KW-1185">Reference proteome</keyword>
<feature type="transmembrane region" description="Helical" evidence="1">
    <location>
        <begin position="47"/>
        <end position="71"/>
    </location>
</feature>
<keyword evidence="1" id="KW-0812">Transmembrane</keyword>
<sequence length="275" mass="32008">MYEYRKHLRGSFLNYCVAIVVLLSLALLIGLGAVFSVGSKLKGTDFLLIGAITVGMFIFIFIEFTLIYFLFLKRFKYINVKLDEEAIIYNNKKKKIVIPYDDIISMRYPSIRYTGGWMEIKYNGGKIRLTVVLENIGDFMYNLKEILDKRGRSAVYNEKKSFNFFKTATFSDESWERIYKIYKYLLSIEYLSVFIAIFLSRFGVIQNNFTSIIVFFLAPTIGYLISEIIIGTRVSKRVVHDEFRVIPRDLSKETKFARILIAVSTLICIFIMVLI</sequence>
<name>A0A4S2DMC3_9CLOT</name>
<keyword evidence="1" id="KW-0472">Membrane</keyword>
<feature type="transmembrane region" description="Helical" evidence="1">
    <location>
        <begin position="211"/>
        <end position="235"/>
    </location>
</feature>
<evidence type="ECO:0000313" key="3">
    <source>
        <dbReference type="Proteomes" id="UP000306888"/>
    </source>
</evidence>
<dbReference type="RefSeq" id="WP_136003701.1">
    <property type="nucleotide sequence ID" value="NZ_SRYR01000001.1"/>
</dbReference>
<keyword evidence="1" id="KW-1133">Transmembrane helix</keyword>
<protein>
    <submittedName>
        <fullName evidence="2">Uncharacterized protein</fullName>
    </submittedName>
</protein>
<dbReference type="AlphaFoldDB" id="A0A4S2DMC3"/>
<reference evidence="2 3" key="1">
    <citation type="submission" date="2019-04" db="EMBL/GenBank/DDBJ databases">
        <title>Microbes associate with the intestines of laboratory mice.</title>
        <authorList>
            <person name="Navarre W."/>
            <person name="Wong E."/>
            <person name="Huang K."/>
            <person name="Tropini C."/>
            <person name="Ng K."/>
            <person name="Yu B."/>
        </authorList>
    </citation>
    <scope>NUCLEOTIDE SEQUENCE [LARGE SCALE GENOMIC DNA]</scope>
    <source>
        <strain evidence="2 3">NM50_B9-20</strain>
    </source>
</reference>
<accession>A0A4S2DMC3</accession>
<dbReference type="Proteomes" id="UP000306888">
    <property type="component" value="Unassembled WGS sequence"/>
</dbReference>
<organism evidence="2 3">
    <name type="scientific">Clostridium sartagoforme</name>
    <dbReference type="NCBI Taxonomy" id="84031"/>
    <lineage>
        <taxon>Bacteria</taxon>
        <taxon>Bacillati</taxon>
        <taxon>Bacillota</taxon>
        <taxon>Clostridia</taxon>
        <taxon>Eubacteriales</taxon>
        <taxon>Clostridiaceae</taxon>
        <taxon>Clostridium</taxon>
    </lineage>
</organism>